<dbReference type="OrthoDB" id="3381976at2"/>
<accession>A0A4Q5MZG3</accession>
<dbReference type="CDD" id="cd04301">
    <property type="entry name" value="NAT_SF"/>
    <property type="match status" value="1"/>
</dbReference>
<dbReference type="RefSeq" id="WP_130102558.1">
    <property type="nucleotide sequence ID" value="NZ_SDWW01000021.1"/>
</dbReference>
<sequence>MSGARLRPWFEAGEREYHGDLIRAGKSPEQADVAASQSFEEYFPGGVPAPGHHVFDVLADDEPVGYVWIGPQTSGDPQDWWLWDIAIDDRHRGRGLGRAAVELAEAEAVRRGARSLGLKVFGFNTAARSLYESLGYDTVSLLMTKRLT</sequence>
<evidence type="ECO:0000313" key="5">
    <source>
        <dbReference type="Proteomes" id="UP000293764"/>
    </source>
</evidence>
<keyword evidence="2" id="KW-0012">Acyltransferase</keyword>
<dbReference type="Gene3D" id="3.40.630.30">
    <property type="match status" value="1"/>
</dbReference>
<dbReference type="EMBL" id="SDWW01000021">
    <property type="protein sequence ID" value="RYV51119.1"/>
    <property type="molecule type" value="Genomic_DNA"/>
</dbReference>
<dbReference type="PROSITE" id="PS51186">
    <property type="entry name" value="GNAT"/>
    <property type="match status" value="1"/>
</dbReference>
<dbReference type="Proteomes" id="UP000293764">
    <property type="component" value="Unassembled WGS sequence"/>
</dbReference>
<name>A0A4Q5MZG3_9MICO</name>
<keyword evidence="5" id="KW-1185">Reference proteome</keyword>
<organism evidence="4 5">
    <name type="scientific">Pengzhenrongella frigida</name>
    <dbReference type="NCBI Taxonomy" id="1259133"/>
    <lineage>
        <taxon>Bacteria</taxon>
        <taxon>Bacillati</taxon>
        <taxon>Actinomycetota</taxon>
        <taxon>Actinomycetes</taxon>
        <taxon>Micrococcales</taxon>
        <taxon>Pengzhenrongella</taxon>
    </lineage>
</organism>
<proteinExistence type="predicted"/>
<dbReference type="InterPro" id="IPR050832">
    <property type="entry name" value="Bact_Acetyltransf"/>
</dbReference>
<dbReference type="PANTHER" id="PTHR43877">
    <property type="entry name" value="AMINOALKYLPHOSPHONATE N-ACETYLTRANSFERASE-RELATED-RELATED"/>
    <property type="match status" value="1"/>
</dbReference>
<feature type="domain" description="N-acetyltransferase" evidence="3">
    <location>
        <begin position="4"/>
        <end position="148"/>
    </location>
</feature>
<dbReference type="Pfam" id="PF00583">
    <property type="entry name" value="Acetyltransf_1"/>
    <property type="match status" value="1"/>
</dbReference>
<protein>
    <submittedName>
        <fullName evidence="4">GNAT family N-acetyltransferase</fullName>
    </submittedName>
</protein>
<evidence type="ECO:0000256" key="1">
    <source>
        <dbReference type="ARBA" id="ARBA00022679"/>
    </source>
</evidence>
<evidence type="ECO:0000256" key="2">
    <source>
        <dbReference type="ARBA" id="ARBA00023315"/>
    </source>
</evidence>
<comment type="caution">
    <text evidence="4">The sequence shown here is derived from an EMBL/GenBank/DDBJ whole genome shotgun (WGS) entry which is preliminary data.</text>
</comment>
<reference evidence="4 5" key="1">
    <citation type="submission" date="2019-01" db="EMBL/GenBank/DDBJ databases">
        <title>Novel species of Cellulomonas.</title>
        <authorList>
            <person name="Liu Q."/>
            <person name="Xin Y.-H."/>
        </authorList>
    </citation>
    <scope>NUCLEOTIDE SEQUENCE [LARGE SCALE GENOMIC DNA]</scope>
    <source>
        <strain evidence="4 5">HLT2-17</strain>
    </source>
</reference>
<dbReference type="InterPro" id="IPR016181">
    <property type="entry name" value="Acyl_CoA_acyltransferase"/>
</dbReference>
<dbReference type="GO" id="GO:0016747">
    <property type="term" value="F:acyltransferase activity, transferring groups other than amino-acyl groups"/>
    <property type="evidence" value="ECO:0007669"/>
    <property type="project" value="InterPro"/>
</dbReference>
<keyword evidence="1 4" id="KW-0808">Transferase</keyword>
<dbReference type="SUPFAM" id="SSF55729">
    <property type="entry name" value="Acyl-CoA N-acyltransferases (Nat)"/>
    <property type="match status" value="1"/>
</dbReference>
<evidence type="ECO:0000259" key="3">
    <source>
        <dbReference type="PROSITE" id="PS51186"/>
    </source>
</evidence>
<gene>
    <name evidence="4" type="ORF">EUA98_10090</name>
</gene>
<evidence type="ECO:0000313" key="4">
    <source>
        <dbReference type="EMBL" id="RYV51119.1"/>
    </source>
</evidence>
<dbReference type="InterPro" id="IPR000182">
    <property type="entry name" value="GNAT_dom"/>
</dbReference>
<dbReference type="AlphaFoldDB" id="A0A4Q5MZG3"/>